<dbReference type="AlphaFoldDB" id="A0A9D1GBS2"/>
<feature type="binding site" evidence="9">
    <location>
        <position position="77"/>
    </location>
    <ligand>
        <name>ATP</name>
        <dbReference type="ChEBI" id="CHEBI:30616"/>
    </ligand>
</feature>
<organism evidence="12 13">
    <name type="scientific">Candidatus Onthousia faecipullorum</name>
    <dbReference type="NCBI Taxonomy" id="2840887"/>
    <lineage>
        <taxon>Bacteria</taxon>
        <taxon>Bacillati</taxon>
        <taxon>Bacillota</taxon>
        <taxon>Bacilli</taxon>
        <taxon>Candidatus Onthousia</taxon>
    </lineage>
</organism>
<feature type="binding site" evidence="9">
    <location>
        <begin position="97"/>
        <end position="98"/>
    </location>
    <ligand>
        <name>ATP</name>
        <dbReference type="ChEBI" id="CHEBI:30616"/>
    </ligand>
</feature>
<dbReference type="NCBIfam" id="NF003555">
    <property type="entry name" value="PRK05218.1"/>
    <property type="match status" value="1"/>
</dbReference>
<dbReference type="SUPFAM" id="SSF54211">
    <property type="entry name" value="Ribosomal protein S5 domain 2-like"/>
    <property type="match status" value="1"/>
</dbReference>
<dbReference type="InterPro" id="IPR037196">
    <property type="entry name" value="HSP90_C"/>
</dbReference>
<dbReference type="PRINTS" id="PR00775">
    <property type="entry name" value="HEATSHOCK90"/>
</dbReference>
<sequence>MKKKQFKAESKKLLDLMINSIYTNKEIFLRELISNASDALDKLYYESLTNKNIKVKKKDLEIRLIPDKDNRTLTIVDNGIGMSEEELENNLGTIAKSGSELFKEKMSDDKNMAIIGQFGVGFYSSFMVSDEVEVISKAYDNDKAYRWVSRGADGYSIEECDYEKCGTKIILHLKENNEDNNYDEYLEDYALERLVKKYSDYISYPIKMEVETTTKKDDKEEKKVEDKTLNSMVPIWKKGKSSVKDEDYNSFYTDKFYDYETPLKVIRSEVEGRCSYTTLLFIPSHAPYNYYSKDYEKGLELYSKGVLIMDKCSDLLPDYFSFVKGIVDSEDISLNISRETLQENYQIKSIAKSLESKIKKELEKMLKNNRDDYEKFFKDFGMQLKVGIYESYGMAKETLQDLLLFYSSKEKKMVTLSEYVSKMSDDDKIIYYACGETIDKIDLLPQVEAAKEKGIDILYLTDYLDEFVFKVMMNYKEKNFVNVASEEADFESDEEKEELKKTNEEYKDMFTKMHDALNNGVNEVAFTHKLKNHPVCLTSKGAVSVEMQKVMDAMPTDTGVKASTVMEINEDHPIADKLKSLYEKKDYETLEKYSKILYAEARLIEGMSLDNPTEISNLISELLAK</sequence>
<dbReference type="GO" id="GO:0140662">
    <property type="term" value="F:ATP-dependent protein folding chaperone"/>
    <property type="evidence" value="ECO:0007669"/>
    <property type="project" value="InterPro"/>
</dbReference>
<comment type="caution">
    <text evidence="8">Lacks conserved residue(s) required for the propagation of feature annotation.</text>
</comment>
<dbReference type="InterPro" id="IPR001404">
    <property type="entry name" value="Hsp90_fam"/>
</dbReference>
<feature type="binding site" evidence="9">
    <location>
        <position position="167"/>
    </location>
    <ligand>
        <name>ATP</name>
        <dbReference type="ChEBI" id="CHEBI:30616"/>
    </ligand>
</feature>
<dbReference type="Pfam" id="PF00183">
    <property type="entry name" value="HSP90"/>
    <property type="match status" value="1"/>
</dbReference>
<evidence type="ECO:0000256" key="1">
    <source>
        <dbReference type="ARBA" id="ARBA00004496"/>
    </source>
</evidence>
<dbReference type="Gene3D" id="1.20.120.790">
    <property type="entry name" value="Heat shock protein 90, C-terminal domain"/>
    <property type="match status" value="1"/>
</dbReference>
<evidence type="ECO:0000256" key="8">
    <source>
        <dbReference type="HAMAP-Rule" id="MF_00505"/>
    </source>
</evidence>
<keyword evidence="10" id="KW-0175">Coiled coil</keyword>
<evidence type="ECO:0000256" key="5">
    <source>
        <dbReference type="ARBA" id="ARBA00022840"/>
    </source>
</evidence>
<evidence type="ECO:0000256" key="2">
    <source>
        <dbReference type="ARBA" id="ARBA00008239"/>
    </source>
</evidence>
<feature type="binding site" evidence="9">
    <location>
        <position position="31"/>
    </location>
    <ligand>
        <name>ATP</name>
        <dbReference type="ChEBI" id="CHEBI:30616"/>
    </ligand>
</feature>
<evidence type="ECO:0000256" key="4">
    <source>
        <dbReference type="ARBA" id="ARBA00022741"/>
    </source>
</evidence>
<dbReference type="PANTHER" id="PTHR11528">
    <property type="entry name" value="HEAT SHOCK PROTEIN 90 FAMILY MEMBER"/>
    <property type="match status" value="1"/>
</dbReference>
<dbReference type="SUPFAM" id="SSF110942">
    <property type="entry name" value="HSP90 C-terminal domain"/>
    <property type="match status" value="1"/>
</dbReference>
<feature type="binding site" evidence="9">
    <location>
        <position position="82"/>
    </location>
    <ligand>
        <name>ATP</name>
        <dbReference type="ChEBI" id="CHEBI:30616"/>
    </ligand>
</feature>
<keyword evidence="7 8" id="KW-0143">Chaperone</keyword>
<dbReference type="GO" id="GO:0005737">
    <property type="term" value="C:cytoplasm"/>
    <property type="evidence" value="ECO:0007669"/>
    <property type="project" value="UniProtKB-SubCell"/>
</dbReference>
<keyword evidence="4 8" id="KW-0547">Nucleotide-binding</keyword>
<feature type="binding site" evidence="9">
    <location>
        <begin position="117"/>
        <end position="122"/>
    </location>
    <ligand>
        <name>ATP</name>
        <dbReference type="ChEBI" id="CHEBI:30616"/>
    </ligand>
</feature>
<feature type="region of interest" description="C" evidence="8">
    <location>
        <begin position="550"/>
        <end position="625"/>
    </location>
</feature>
<feature type="binding site" evidence="9">
    <location>
        <position position="90"/>
    </location>
    <ligand>
        <name>ATP</name>
        <dbReference type="ChEBI" id="CHEBI:30616"/>
    </ligand>
</feature>
<feature type="domain" description="Histidine kinase/HSP90-like ATPase" evidence="11">
    <location>
        <begin position="24"/>
        <end position="177"/>
    </location>
</feature>
<dbReference type="EMBL" id="DVKQ01000027">
    <property type="protein sequence ID" value="HIT37264.1"/>
    <property type="molecule type" value="Genomic_DNA"/>
</dbReference>
<dbReference type="CDD" id="cd16927">
    <property type="entry name" value="HATPase_Hsp90-like"/>
    <property type="match status" value="1"/>
</dbReference>
<comment type="similarity">
    <text evidence="2 8">Belongs to the heat shock protein 90 family.</text>
</comment>
<dbReference type="SUPFAM" id="SSF55874">
    <property type="entry name" value="ATPase domain of HSP90 chaperone/DNA topoisomerase II/histidine kinase"/>
    <property type="match status" value="1"/>
</dbReference>
<reference evidence="12" key="1">
    <citation type="submission" date="2020-10" db="EMBL/GenBank/DDBJ databases">
        <authorList>
            <person name="Gilroy R."/>
        </authorList>
    </citation>
    <scope>NUCLEOTIDE SEQUENCE</scope>
    <source>
        <strain evidence="12">CHK195-26880</strain>
    </source>
</reference>
<feature type="binding site" evidence="9">
    <location>
        <position position="96"/>
    </location>
    <ligand>
        <name>ATP</name>
        <dbReference type="ChEBI" id="CHEBI:30616"/>
    </ligand>
</feature>
<dbReference type="Pfam" id="PF13589">
    <property type="entry name" value="HATPase_c_3"/>
    <property type="match status" value="1"/>
</dbReference>
<proteinExistence type="inferred from homology"/>
<dbReference type="InterPro" id="IPR019805">
    <property type="entry name" value="Heat_shock_protein_90_CS"/>
</dbReference>
<dbReference type="GO" id="GO:0051082">
    <property type="term" value="F:unfolded protein binding"/>
    <property type="evidence" value="ECO:0007669"/>
    <property type="project" value="UniProtKB-UniRule"/>
</dbReference>
<feature type="region of interest" description="A; substrate-binding" evidence="8">
    <location>
        <begin position="1"/>
        <end position="338"/>
    </location>
</feature>
<evidence type="ECO:0000256" key="3">
    <source>
        <dbReference type="ARBA" id="ARBA00022490"/>
    </source>
</evidence>
<keyword evidence="5 8" id="KW-0067">ATP-binding</keyword>
<dbReference type="GO" id="GO:0016887">
    <property type="term" value="F:ATP hydrolysis activity"/>
    <property type="evidence" value="ECO:0007669"/>
    <property type="project" value="InterPro"/>
</dbReference>
<accession>A0A9D1GBS2</accession>
<comment type="subcellular location">
    <subcellularLocation>
        <location evidence="1 8">Cytoplasm</location>
    </subcellularLocation>
</comment>
<comment type="caution">
    <text evidence="12">The sequence shown here is derived from an EMBL/GenBank/DDBJ whole genome shotgun (WGS) entry which is preliminary data.</text>
</comment>
<keyword evidence="6 8" id="KW-0346">Stress response</keyword>
<dbReference type="PIRSF" id="PIRSF002583">
    <property type="entry name" value="Hsp90"/>
    <property type="match status" value="1"/>
</dbReference>
<dbReference type="InterPro" id="IPR003594">
    <property type="entry name" value="HATPase_dom"/>
</dbReference>
<dbReference type="SMART" id="SM00387">
    <property type="entry name" value="HATPase_c"/>
    <property type="match status" value="1"/>
</dbReference>
<reference evidence="12" key="2">
    <citation type="journal article" date="2021" name="PeerJ">
        <title>Extensive microbial diversity within the chicken gut microbiome revealed by metagenomics and culture.</title>
        <authorList>
            <person name="Gilroy R."/>
            <person name="Ravi A."/>
            <person name="Getino M."/>
            <person name="Pursley I."/>
            <person name="Horton D.L."/>
            <person name="Alikhan N.F."/>
            <person name="Baker D."/>
            <person name="Gharbi K."/>
            <person name="Hall N."/>
            <person name="Watson M."/>
            <person name="Adriaenssens E.M."/>
            <person name="Foster-Nyarko E."/>
            <person name="Jarju S."/>
            <person name="Secka A."/>
            <person name="Antonio M."/>
            <person name="Oren A."/>
            <person name="Chaudhuri R.R."/>
            <person name="La Ragione R."/>
            <person name="Hildebrand F."/>
            <person name="Pallen M.J."/>
        </authorList>
    </citation>
    <scope>NUCLEOTIDE SEQUENCE</scope>
    <source>
        <strain evidence="12">CHK195-26880</strain>
    </source>
</reference>
<evidence type="ECO:0000259" key="11">
    <source>
        <dbReference type="SMART" id="SM00387"/>
    </source>
</evidence>
<dbReference type="InterPro" id="IPR036890">
    <property type="entry name" value="HATPase_C_sf"/>
</dbReference>
<keyword evidence="3 8" id="KW-0963">Cytoplasm</keyword>
<dbReference type="FunFam" id="3.30.565.10:FF:000009">
    <property type="entry name" value="Molecular chaperone HtpG"/>
    <property type="match status" value="1"/>
</dbReference>
<dbReference type="InterPro" id="IPR020575">
    <property type="entry name" value="Hsp90_N"/>
</dbReference>
<dbReference type="Gene3D" id="3.30.565.10">
    <property type="entry name" value="Histidine kinase-like ATPase, C-terminal domain"/>
    <property type="match status" value="1"/>
</dbReference>
<evidence type="ECO:0000256" key="9">
    <source>
        <dbReference type="PIRSR" id="PIRSR002583-1"/>
    </source>
</evidence>
<dbReference type="HAMAP" id="MF_00505">
    <property type="entry name" value="HSP90"/>
    <property type="match status" value="1"/>
</dbReference>
<evidence type="ECO:0000256" key="6">
    <source>
        <dbReference type="ARBA" id="ARBA00023016"/>
    </source>
</evidence>
<name>A0A9D1GBS2_9FIRM</name>
<feature type="binding site" evidence="9">
    <location>
        <position position="338"/>
    </location>
    <ligand>
        <name>ATP</name>
        <dbReference type="ChEBI" id="CHEBI:30616"/>
    </ligand>
</feature>
<feature type="coiled-coil region" evidence="10">
    <location>
        <begin position="485"/>
        <end position="512"/>
    </location>
</feature>
<protein>
    <recommendedName>
        <fullName evidence="8">Chaperone protein HtpG</fullName>
    </recommendedName>
    <alternativeName>
        <fullName evidence="8">Heat shock protein HtpG</fullName>
    </alternativeName>
    <alternativeName>
        <fullName evidence="8">High temperature protein G</fullName>
    </alternativeName>
</protein>
<evidence type="ECO:0000256" key="10">
    <source>
        <dbReference type="SAM" id="Coils"/>
    </source>
</evidence>
<dbReference type="PROSITE" id="PS00298">
    <property type="entry name" value="HSP90"/>
    <property type="match status" value="1"/>
</dbReference>
<feature type="binding site" evidence="9">
    <location>
        <position position="35"/>
    </location>
    <ligand>
        <name>ATP</name>
        <dbReference type="ChEBI" id="CHEBI:30616"/>
    </ligand>
</feature>
<dbReference type="Gene3D" id="3.30.230.80">
    <property type="match status" value="1"/>
</dbReference>
<comment type="function">
    <text evidence="8">Molecular chaperone. Has ATPase activity.</text>
</comment>
<dbReference type="InterPro" id="IPR020568">
    <property type="entry name" value="Ribosomal_Su5_D2-typ_SF"/>
</dbReference>
<evidence type="ECO:0000313" key="13">
    <source>
        <dbReference type="Proteomes" id="UP000886833"/>
    </source>
</evidence>
<comment type="subunit">
    <text evidence="8">Homodimer.</text>
</comment>
<gene>
    <name evidence="8 12" type="primary">htpG</name>
    <name evidence="12" type="ORF">IAB59_02140</name>
</gene>
<evidence type="ECO:0000313" key="12">
    <source>
        <dbReference type="EMBL" id="HIT37264.1"/>
    </source>
</evidence>
<evidence type="ECO:0000256" key="7">
    <source>
        <dbReference type="ARBA" id="ARBA00023186"/>
    </source>
</evidence>
<dbReference type="GO" id="GO:0005524">
    <property type="term" value="F:ATP binding"/>
    <property type="evidence" value="ECO:0007669"/>
    <property type="project" value="UniProtKB-UniRule"/>
</dbReference>
<dbReference type="Proteomes" id="UP000886833">
    <property type="component" value="Unassembled WGS sequence"/>
</dbReference>
<dbReference type="Gene3D" id="3.40.50.11260">
    <property type="match status" value="1"/>
</dbReference>